<dbReference type="Proteomes" id="UP000500953">
    <property type="component" value="Chromosome"/>
</dbReference>
<proteinExistence type="predicted"/>
<reference evidence="1 2" key="1">
    <citation type="journal article" date="2019" name="ACS Chem. Biol.">
        <title>Identification and Mobilization of a Cryptic Antibiotic Biosynthesis Gene Locus from a Human-Pathogenic Nocardia Isolate.</title>
        <authorList>
            <person name="Herisse M."/>
            <person name="Ishida K."/>
            <person name="Porter J.L."/>
            <person name="Howden B."/>
            <person name="Hertweck C."/>
            <person name="Stinear T.P."/>
            <person name="Pidot S.J."/>
        </authorList>
    </citation>
    <scope>NUCLEOTIDE SEQUENCE [LARGE SCALE GENOMIC DNA]</scope>
    <source>
        <strain evidence="1 2">AUSMDU00012715</strain>
    </source>
</reference>
<dbReference type="SUPFAM" id="SSF56349">
    <property type="entry name" value="DNA breaking-rejoining enzymes"/>
    <property type="match status" value="1"/>
</dbReference>
<dbReference type="AlphaFoldDB" id="A0A6G9Z598"/>
<dbReference type="EMBL" id="CP046173">
    <property type="protein sequence ID" value="QIS20610.1"/>
    <property type="molecule type" value="Genomic_DNA"/>
</dbReference>
<dbReference type="GO" id="GO:0003677">
    <property type="term" value="F:DNA binding"/>
    <property type="evidence" value="ECO:0007669"/>
    <property type="project" value="InterPro"/>
</dbReference>
<sequence>MAENVGNAAKTIANKHGLLFGLCGALARRKILSENPCVHTKLPRVVRAEMCFLEPDEFAALLAALPEQWRLLAESSSPREHGGVR</sequence>
<evidence type="ECO:0000313" key="2">
    <source>
        <dbReference type="Proteomes" id="UP000500953"/>
    </source>
</evidence>
<name>A0A6G9Z598_9NOCA</name>
<evidence type="ECO:0000313" key="1">
    <source>
        <dbReference type="EMBL" id="QIS20610.1"/>
    </source>
</evidence>
<dbReference type="RefSeq" id="WP_167487944.1">
    <property type="nucleotide sequence ID" value="NZ_CP046173.1"/>
</dbReference>
<gene>
    <name evidence="1" type="ORF">F6W96_22235</name>
</gene>
<dbReference type="InterPro" id="IPR011010">
    <property type="entry name" value="DNA_brk_join_enz"/>
</dbReference>
<accession>A0A6G9Z598</accession>
<organism evidence="1 2">
    <name type="scientific">Nocardia terpenica</name>
    <dbReference type="NCBI Taxonomy" id="455432"/>
    <lineage>
        <taxon>Bacteria</taxon>
        <taxon>Bacillati</taxon>
        <taxon>Actinomycetota</taxon>
        <taxon>Actinomycetes</taxon>
        <taxon>Mycobacteriales</taxon>
        <taxon>Nocardiaceae</taxon>
        <taxon>Nocardia</taxon>
    </lineage>
</organism>
<protein>
    <submittedName>
        <fullName evidence="1">Uncharacterized protein</fullName>
    </submittedName>
</protein>